<organism evidence="1 2">
    <name type="scientific">Novosphingobium fluoreni</name>
    <dbReference type="NCBI Taxonomy" id="1391222"/>
    <lineage>
        <taxon>Bacteria</taxon>
        <taxon>Pseudomonadati</taxon>
        <taxon>Pseudomonadota</taxon>
        <taxon>Alphaproteobacteria</taxon>
        <taxon>Sphingomonadales</taxon>
        <taxon>Sphingomonadaceae</taxon>
        <taxon>Novosphingobium</taxon>
    </lineage>
</organism>
<evidence type="ECO:0000313" key="1">
    <source>
        <dbReference type="EMBL" id="MBB3940121.1"/>
    </source>
</evidence>
<keyword evidence="2" id="KW-1185">Reference proteome</keyword>
<evidence type="ECO:0000313" key="2">
    <source>
        <dbReference type="Proteomes" id="UP000561459"/>
    </source>
</evidence>
<name>A0A7W6C5Y8_9SPHN</name>
<protein>
    <submittedName>
        <fullName evidence="1">Uncharacterized protein</fullName>
    </submittedName>
</protein>
<dbReference type="RefSeq" id="WP_058736021.1">
    <property type="nucleotide sequence ID" value="NZ_JACIDY010000003.1"/>
</dbReference>
<reference evidence="1 2" key="1">
    <citation type="submission" date="2020-08" db="EMBL/GenBank/DDBJ databases">
        <title>Genomic Encyclopedia of Type Strains, Phase IV (KMG-IV): sequencing the most valuable type-strain genomes for metagenomic binning, comparative biology and taxonomic classification.</title>
        <authorList>
            <person name="Goeker M."/>
        </authorList>
    </citation>
    <scope>NUCLEOTIDE SEQUENCE [LARGE SCALE GENOMIC DNA]</scope>
    <source>
        <strain evidence="1 2">DSM 27568</strain>
    </source>
</reference>
<gene>
    <name evidence="1" type="ORF">GGR39_001771</name>
</gene>
<sequence>MSAAGTWDIRIKTPIGDQTARLEIVPDHAGGFTGTVSGDPGSMPISGTIAGDNVRWSMKTTKPMPLDLDCDATISGDTLSGGVKAGMFGTMALSGTRVG</sequence>
<dbReference type="Proteomes" id="UP000561459">
    <property type="component" value="Unassembled WGS sequence"/>
</dbReference>
<dbReference type="EMBL" id="JACIDY010000003">
    <property type="protein sequence ID" value="MBB3940121.1"/>
    <property type="molecule type" value="Genomic_DNA"/>
</dbReference>
<proteinExistence type="predicted"/>
<dbReference type="AlphaFoldDB" id="A0A7W6C5Y8"/>
<comment type="caution">
    <text evidence="1">The sequence shown here is derived from an EMBL/GenBank/DDBJ whole genome shotgun (WGS) entry which is preliminary data.</text>
</comment>
<accession>A0A7W6C5Y8</accession>